<proteinExistence type="predicted"/>
<protein>
    <submittedName>
        <fullName evidence="2">Uncharacterized protein</fullName>
    </submittedName>
</protein>
<sequence>MVSSERATTRSAPSRCSRSRPGHRRPPARKKFASVCDKHLR</sequence>
<feature type="compositionally biased region" description="Basic residues" evidence="1">
    <location>
        <begin position="17"/>
        <end position="32"/>
    </location>
</feature>
<accession>A0A0A8Z3S7</accession>
<feature type="region of interest" description="Disordered" evidence="1">
    <location>
        <begin position="1"/>
        <end position="41"/>
    </location>
</feature>
<evidence type="ECO:0000256" key="1">
    <source>
        <dbReference type="SAM" id="MobiDB-lite"/>
    </source>
</evidence>
<dbReference type="AlphaFoldDB" id="A0A0A8Z3S7"/>
<name>A0A0A8Z3S7_ARUDO</name>
<evidence type="ECO:0000313" key="2">
    <source>
        <dbReference type="EMBL" id="JAD32348.1"/>
    </source>
</evidence>
<organism evidence="2">
    <name type="scientific">Arundo donax</name>
    <name type="common">Giant reed</name>
    <name type="synonym">Donax arundinaceus</name>
    <dbReference type="NCBI Taxonomy" id="35708"/>
    <lineage>
        <taxon>Eukaryota</taxon>
        <taxon>Viridiplantae</taxon>
        <taxon>Streptophyta</taxon>
        <taxon>Embryophyta</taxon>
        <taxon>Tracheophyta</taxon>
        <taxon>Spermatophyta</taxon>
        <taxon>Magnoliopsida</taxon>
        <taxon>Liliopsida</taxon>
        <taxon>Poales</taxon>
        <taxon>Poaceae</taxon>
        <taxon>PACMAD clade</taxon>
        <taxon>Arundinoideae</taxon>
        <taxon>Arundineae</taxon>
        <taxon>Arundo</taxon>
    </lineage>
</organism>
<dbReference type="EMBL" id="GBRH01265547">
    <property type="protein sequence ID" value="JAD32348.1"/>
    <property type="molecule type" value="Transcribed_RNA"/>
</dbReference>
<reference evidence="2" key="1">
    <citation type="submission" date="2014-09" db="EMBL/GenBank/DDBJ databases">
        <authorList>
            <person name="Magalhaes I.L.F."/>
            <person name="Oliveira U."/>
            <person name="Santos F.R."/>
            <person name="Vidigal T.H.D.A."/>
            <person name="Brescovit A.D."/>
            <person name="Santos A.J."/>
        </authorList>
    </citation>
    <scope>NUCLEOTIDE SEQUENCE</scope>
    <source>
        <tissue evidence="2">Shoot tissue taken approximately 20 cm above the soil surface</tissue>
    </source>
</reference>
<reference evidence="2" key="2">
    <citation type="journal article" date="2015" name="Data Brief">
        <title>Shoot transcriptome of the giant reed, Arundo donax.</title>
        <authorList>
            <person name="Barrero R.A."/>
            <person name="Guerrero F.D."/>
            <person name="Moolhuijzen P."/>
            <person name="Goolsby J.A."/>
            <person name="Tidwell J."/>
            <person name="Bellgard S.E."/>
            <person name="Bellgard M.I."/>
        </authorList>
    </citation>
    <scope>NUCLEOTIDE SEQUENCE</scope>
    <source>
        <tissue evidence="2">Shoot tissue taken approximately 20 cm above the soil surface</tissue>
    </source>
</reference>